<proteinExistence type="predicted"/>
<evidence type="ECO:0000313" key="1">
    <source>
        <dbReference type="EMBL" id="NML93829.1"/>
    </source>
</evidence>
<keyword evidence="2" id="KW-1185">Reference proteome</keyword>
<sequence>MEIEKLVQPAPDWCGGSWAARIDQAASVLFLHGYISQSQRQKITQKLEKQFQAGLGQGRIVCVATKENTYVE</sequence>
<accession>A0A7Y0BNX6</accession>
<protein>
    <submittedName>
        <fullName evidence="1">Uncharacterized protein</fullName>
    </submittedName>
</protein>
<organism evidence="1 2">
    <name type="scientific">Novosphingobium olei</name>
    <dbReference type="NCBI Taxonomy" id="2728851"/>
    <lineage>
        <taxon>Bacteria</taxon>
        <taxon>Pseudomonadati</taxon>
        <taxon>Pseudomonadota</taxon>
        <taxon>Alphaproteobacteria</taxon>
        <taxon>Sphingomonadales</taxon>
        <taxon>Sphingomonadaceae</taxon>
        <taxon>Novosphingobium</taxon>
    </lineage>
</organism>
<gene>
    <name evidence="1" type="ORF">HHL27_09130</name>
</gene>
<reference evidence="1 2" key="1">
    <citation type="submission" date="2020-04" db="EMBL/GenBank/DDBJ databases">
        <title>Novosphingobium sp. TW-4 isolated from soil.</title>
        <authorList>
            <person name="Dahal R.H."/>
            <person name="Chaudhary D.K."/>
        </authorList>
    </citation>
    <scope>NUCLEOTIDE SEQUENCE [LARGE SCALE GENOMIC DNA]</scope>
    <source>
        <strain evidence="1 2">TW-4</strain>
    </source>
</reference>
<comment type="caution">
    <text evidence="1">The sequence shown here is derived from an EMBL/GenBank/DDBJ whole genome shotgun (WGS) entry which is preliminary data.</text>
</comment>
<dbReference type="RefSeq" id="WP_169493092.1">
    <property type="nucleotide sequence ID" value="NZ_JABBGM010000003.1"/>
</dbReference>
<evidence type="ECO:0000313" key="2">
    <source>
        <dbReference type="Proteomes" id="UP000583556"/>
    </source>
</evidence>
<dbReference type="Proteomes" id="UP000583556">
    <property type="component" value="Unassembled WGS sequence"/>
</dbReference>
<name>A0A7Y0BNX6_9SPHN</name>
<dbReference type="AlphaFoldDB" id="A0A7Y0BNX6"/>
<dbReference type="EMBL" id="JABBGM010000003">
    <property type="protein sequence ID" value="NML93829.1"/>
    <property type="molecule type" value="Genomic_DNA"/>
</dbReference>